<evidence type="ECO:0000313" key="2">
    <source>
        <dbReference type="Proteomes" id="UP000248395"/>
    </source>
</evidence>
<comment type="caution">
    <text evidence="1">The sequence shown here is derived from an EMBL/GenBank/DDBJ whole genome shotgun (WGS) entry which is preliminary data.</text>
</comment>
<proteinExistence type="predicted"/>
<name>A0A318JJE9_9NEIS</name>
<reference evidence="1 2" key="1">
    <citation type="submission" date="2018-05" db="EMBL/GenBank/DDBJ databases">
        <title>Genomic Encyclopedia of Type Strains, Phase IV (KMG-IV): sequencing the most valuable type-strain genomes for metagenomic binning, comparative biology and taxonomic classification.</title>
        <authorList>
            <person name="Goeker M."/>
        </authorList>
    </citation>
    <scope>NUCLEOTIDE SEQUENCE [LARGE SCALE GENOMIC DNA]</scope>
    <source>
        <strain evidence="1 2">DSM 25134</strain>
    </source>
</reference>
<dbReference type="EMBL" id="QJKC01000004">
    <property type="protein sequence ID" value="PXX49368.1"/>
    <property type="molecule type" value="Genomic_DNA"/>
</dbReference>
<keyword evidence="2" id="KW-1185">Reference proteome</keyword>
<evidence type="ECO:0000313" key="1">
    <source>
        <dbReference type="EMBL" id="PXX49368.1"/>
    </source>
</evidence>
<dbReference type="Proteomes" id="UP000248395">
    <property type="component" value="Unassembled WGS sequence"/>
</dbReference>
<dbReference type="AlphaFoldDB" id="A0A318JJE9"/>
<organism evidence="1 2">
    <name type="scientific">Aquitalea magnusonii</name>
    <dbReference type="NCBI Taxonomy" id="332411"/>
    <lineage>
        <taxon>Bacteria</taxon>
        <taxon>Pseudomonadati</taxon>
        <taxon>Pseudomonadota</taxon>
        <taxon>Betaproteobacteria</taxon>
        <taxon>Neisseriales</taxon>
        <taxon>Chromobacteriaceae</taxon>
        <taxon>Aquitalea</taxon>
    </lineage>
</organism>
<gene>
    <name evidence="1" type="ORF">DFR38_1047</name>
</gene>
<sequence>MITVFVLTMVFADGYQGGQMAYTEYKTMAECQQQGPRVATSYHQQGHPTSFFCQKIKRGPVKPISSAEQAEIMRKYPMPEMVTP</sequence>
<accession>A0A318JJE9</accession>
<protein>
    <submittedName>
        <fullName evidence="1">Uncharacterized protein</fullName>
    </submittedName>
</protein>